<evidence type="ECO:0000313" key="3">
    <source>
        <dbReference type="Proteomes" id="UP000321408"/>
    </source>
</evidence>
<accession>A0A5B9DEQ7</accession>
<proteinExistence type="predicted"/>
<sequence length="84" mass="10071">MGKSSQEKIEYAQQLLSADIPYREIQEYLKLRFGSGMSNTTLQKLQDEHDEITRLKEELKRCKYQLDLYKRLYNELLEKLQGKL</sequence>
<feature type="coiled-coil region" evidence="1">
    <location>
        <begin position="42"/>
        <end position="72"/>
    </location>
</feature>
<keyword evidence="3" id="KW-1185">Reference proteome</keyword>
<reference evidence="2 3" key="1">
    <citation type="journal article" date="2020" name="Nature">
        <title>Isolation of an archaeon at the prokaryote-eukaryote interface.</title>
        <authorList>
            <person name="Imachi H."/>
            <person name="Nobu M.K."/>
            <person name="Nakahara N."/>
            <person name="Morono Y."/>
            <person name="Ogawara M."/>
            <person name="Takaki Y."/>
            <person name="Takano Y."/>
            <person name="Uematsu K."/>
            <person name="Ikuta T."/>
            <person name="Ito M."/>
            <person name="Matsui Y."/>
            <person name="Miyazaki M."/>
            <person name="Murata K."/>
            <person name="Saito Y."/>
            <person name="Sakai S."/>
            <person name="Song C."/>
            <person name="Tasumi E."/>
            <person name="Yamanaka Y."/>
            <person name="Yamaguchi T."/>
            <person name="Kamagata Y."/>
            <person name="Tamaki H."/>
            <person name="Takai K."/>
        </authorList>
    </citation>
    <scope>NUCLEOTIDE SEQUENCE [LARGE SCALE GENOMIC DNA]</scope>
    <source>
        <strain evidence="2 3">MK-D1</strain>
    </source>
</reference>
<protein>
    <submittedName>
        <fullName evidence="2">Uncharacterized protein</fullName>
    </submittedName>
</protein>
<dbReference type="KEGG" id="psyt:DSAG12_03647"/>
<dbReference type="RefSeq" id="WP_147664694.1">
    <property type="nucleotide sequence ID" value="NZ_CP042905.2"/>
</dbReference>
<keyword evidence="1" id="KW-0175">Coiled coil</keyword>
<dbReference type="EMBL" id="CP042905">
    <property type="protein sequence ID" value="QEE17809.1"/>
    <property type="molecule type" value="Genomic_DNA"/>
</dbReference>
<dbReference type="GeneID" id="41331615"/>
<dbReference type="Proteomes" id="UP000321408">
    <property type="component" value="Chromosome"/>
</dbReference>
<gene>
    <name evidence="2" type="ORF">DSAG12_03647</name>
</gene>
<dbReference type="AlphaFoldDB" id="A0A5B9DEQ7"/>
<name>A0A5B9DEQ7_9ARCH</name>
<organism evidence="2 3">
    <name type="scientific">Promethearchaeum syntrophicum</name>
    <dbReference type="NCBI Taxonomy" id="2594042"/>
    <lineage>
        <taxon>Archaea</taxon>
        <taxon>Promethearchaeati</taxon>
        <taxon>Promethearchaeota</taxon>
        <taxon>Promethearchaeia</taxon>
        <taxon>Promethearchaeales</taxon>
        <taxon>Promethearchaeaceae</taxon>
        <taxon>Promethearchaeum</taxon>
    </lineage>
</organism>
<reference evidence="2 3" key="2">
    <citation type="journal article" date="2024" name="Int. J. Syst. Evol. Microbiol.">
        <title>Promethearchaeum syntrophicum gen. nov., sp. nov., an anaerobic, obligately syntrophic archaeon, the first isolate of the lineage 'Asgard' archaea, and proposal of the new archaeal phylum Promethearchaeota phyl. nov. and kingdom Promethearchaeati regn. nov.</title>
        <authorList>
            <person name="Imachi H."/>
            <person name="Nobu M.K."/>
            <person name="Kato S."/>
            <person name="Takaki Y."/>
            <person name="Miyazaki M."/>
            <person name="Miyata M."/>
            <person name="Ogawara M."/>
            <person name="Saito Y."/>
            <person name="Sakai S."/>
            <person name="Tahara Y.O."/>
            <person name="Takano Y."/>
            <person name="Tasumi E."/>
            <person name="Uematsu K."/>
            <person name="Yoshimura T."/>
            <person name="Itoh T."/>
            <person name="Ohkuma M."/>
            <person name="Takai K."/>
        </authorList>
    </citation>
    <scope>NUCLEOTIDE SEQUENCE [LARGE SCALE GENOMIC DNA]</scope>
    <source>
        <strain evidence="2 3">MK-D1</strain>
    </source>
</reference>
<evidence type="ECO:0000256" key="1">
    <source>
        <dbReference type="SAM" id="Coils"/>
    </source>
</evidence>
<evidence type="ECO:0000313" key="2">
    <source>
        <dbReference type="EMBL" id="QEE17809.1"/>
    </source>
</evidence>